<feature type="domain" description="DUF8091" evidence="1">
    <location>
        <begin position="30"/>
        <end position="183"/>
    </location>
</feature>
<dbReference type="AlphaFoldDB" id="A0A3A9AZY6"/>
<evidence type="ECO:0000259" key="1">
    <source>
        <dbReference type="Pfam" id="PF26351"/>
    </source>
</evidence>
<protein>
    <recommendedName>
        <fullName evidence="1">DUF8091 domain-containing protein</fullName>
    </recommendedName>
</protein>
<gene>
    <name evidence="2" type="ORF">D7V94_05255</name>
</gene>
<organism evidence="2 3">
    <name type="scientific">Parablautia intestinalis</name>
    <dbReference type="NCBI Taxonomy" id="2320100"/>
    <lineage>
        <taxon>Bacteria</taxon>
        <taxon>Bacillati</taxon>
        <taxon>Bacillota</taxon>
        <taxon>Clostridia</taxon>
        <taxon>Lachnospirales</taxon>
        <taxon>Lachnospiraceae</taxon>
        <taxon>Parablautia</taxon>
    </lineage>
</organism>
<dbReference type="OrthoDB" id="9778820at2"/>
<keyword evidence="3" id="KW-1185">Reference proteome</keyword>
<dbReference type="Pfam" id="PF26351">
    <property type="entry name" value="DUF8091"/>
    <property type="match status" value="1"/>
</dbReference>
<dbReference type="InterPro" id="IPR058404">
    <property type="entry name" value="DUF8091"/>
</dbReference>
<proteinExistence type="predicted"/>
<accession>A0A3A9AZY6</accession>
<evidence type="ECO:0000313" key="3">
    <source>
        <dbReference type="Proteomes" id="UP000280696"/>
    </source>
</evidence>
<name>A0A3A9AZY6_9FIRM</name>
<evidence type="ECO:0000313" key="2">
    <source>
        <dbReference type="EMBL" id="RKI92736.1"/>
    </source>
</evidence>
<sequence>MMDPERFDEIKNRIIGSERERSGIGTLKEKTVHAVLKDYYALGREMQEISLDGYVADIYTGTEIIEIQTANFNRMRSKLDKFLPKYPVTIVYPIPKIKYLVWMDEETGECSKPRKSTVKGSVYRAFYELYKIKPYLANPNLHLCFPFLELEEYRLLNGWSQDKKRGSCRYDRIPKALLGEMRFDQLKDYTQLIPPYLAEPFTVVEFGKAVKEQKQIAGMVLHILNYLKVIERCENRGRSYTYRIINSDNLL</sequence>
<dbReference type="RefSeq" id="WP_120467519.1">
    <property type="nucleotide sequence ID" value="NZ_RAYQ01000004.1"/>
</dbReference>
<dbReference type="Proteomes" id="UP000280696">
    <property type="component" value="Unassembled WGS sequence"/>
</dbReference>
<comment type="caution">
    <text evidence="2">The sequence shown here is derived from an EMBL/GenBank/DDBJ whole genome shotgun (WGS) entry which is preliminary data.</text>
</comment>
<reference evidence="2 3" key="1">
    <citation type="submission" date="2018-09" db="EMBL/GenBank/DDBJ databases">
        <title>Murine metabolic-syndrome-specific gut microbial biobank.</title>
        <authorList>
            <person name="Liu C."/>
        </authorList>
    </citation>
    <scope>NUCLEOTIDE SEQUENCE [LARGE SCALE GENOMIC DNA]</scope>
    <source>
        <strain evidence="2 3">0.1xD8-82</strain>
    </source>
</reference>
<dbReference type="EMBL" id="RAYQ01000004">
    <property type="protein sequence ID" value="RKI92736.1"/>
    <property type="molecule type" value="Genomic_DNA"/>
</dbReference>